<reference evidence="1" key="1">
    <citation type="submission" date="2021-01" db="EMBL/GenBank/DDBJ databases">
        <authorList>
            <consortium name="Aspergillus chevalieri M1 genome sequencing consortium"/>
            <person name="Kazuki M."/>
            <person name="Futagami T."/>
        </authorList>
    </citation>
    <scope>NUCLEOTIDE SEQUENCE</scope>
    <source>
        <strain evidence="1">M1</strain>
    </source>
</reference>
<dbReference type="EMBL" id="AP024416">
    <property type="protein sequence ID" value="BCR83211.1"/>
    <property type="molecule type" value="Genomic_DNA"/>
</dbReference>
<reference evidence="1" key="2">
    <citation type="submission" date="2021-02" db="EMBL/GenBank/DDBJ databases">
        <title>Aspergillus chevalieri M1 genome sequence.</title>
        <authorList>
            <person name="Kadooka C."/>
            <person name="Mori K."/>
            <person name="Futagami T."/>
        </authorList>
    </citation>
    <scope>NUCLEOTIDE SEQUENCE</scope>
    <source>
        <strain evidence="1">M1</strain>
    </source>
</reference>
<evidence type="ECO:0000313" key="1">
    <source>
        <dbReference type="EMBL" id="BCR83211.1"/>
    </source>
</evidence>
<evidence type="ECO:0000313" key="2">
    <source>
        <dbReference type="Proteomes" id="UP000637239"/>
    </source>
</evidence>
<dbReference type="GeneID" id="66977570"/>
<dbReference type="Proteomes" id="UP000637239">
    <property type="component" value="Chromosome 1"/>
</dbReference>
<accession>A0A7R7ZJB6</accession>
<dbReference type="AlphaFoldDB" id="A0A7R7ZJB6"/>
<keyword evidence="2" id="KW-1185">Reference proteome</keyword>
<dbReference type="KEGG" id="ache:ACHE_10613A"/>
<proteinExistence type="predicted"/>
<name>A0A7R7ZJB6_ASPCH</name>
<evidence type="ECO:0008006" key="3">
    <source>
        <dbReference type="Google" id="ProtNLM"/>
    </source>
</evidence>
<protein>
    <recommendedName>
        <fullName evidence="3">Transcription factor domain-containing protein</fullName>
    </recommendedName>
</protein>
<gene>
    <name evidence="1" type="ORF">ACHE_10613A</name>
</gene>
<sequence>MRPLPELKTIAHAFFQASEYFNARIFPSVLPILELGSNSAIYQISPKLLQNGLARPDYVRLGLVCASLSHRMNQRRDDIHLNSLAMTFFHYRGLIIRSLNDDIGVDHKRMSNLAVAGILTLIIVDSPGKEHRHSGGTTFKEPGK</sequence>
<dbReference type="RefSeq" id="XP_043131733.1">
    <property type="nucleotide sequence ID" value="XM_043281220.1"/>
</dbReference>
<organism evidence="1 2">
    <name type="scientific">Aspergillus chevalieri</name>
    <name type="common">Eurotium chevalieri</name>
    <dbReference type="NCBI Taxonomy" id="182096"/>
    <lineage>
        <taxon>Eukaryota</taxon>
        <taxon>Fungi</taxon>
        <taxon>Dikarya</taxon>
        <taxon>Ascomycota</taxon>
        <taxon>Pezizomycotina</taxon>
        <taxon>Eurotiomycetes</taxon>
        <taxon>Eurotiomycetidae</taxon>
        <taxon>Eurotiales</taxon>
        <taxon>Aspergillaceae</taxon>
        <taxon>Aspergillus</taxon>
        <taxon>Aspergillus subgen. Aspergillus</taxon>
    </lineage>
</organism>